<evidence type="ECO:0000256" key="4">
    <source>
        <dbReference type="ARBA" id="ARBA00023004"/>
    </source>
</evidence>
<dbReference type="OrthoDB" id="1069523at2759"/>
<organism evidence="6 7">
    <name type="scientific">Colletotrichum scovillei</name>
    <dbReference type="NCBI Taxonomy" id="1209932"/>
    <lineage>
        <taxon>Eukaryota</taxon>
        <taxon>Fungi</taxon>
        <taxon>Dikarya</taxon>
        <taxon>Ascomycota</taxon>
        <taxon>Pezizomycotina</taxon>
        <taxon>Sordariomycetes</taxon>
        <taxon>Hypocreomycetidae</taxon>
        <taxon>Glomerellales</taxon>
        <taxon>Glomerellaceae</taxon>
        <taxon>Colletotrichum</taxon>
        <taxon>Colletotrichum acutatum species complex</taxon>
    </lineage>
</organism>
<reference evidence="6" key="1">
    <citation type="submission" date="2021-05" db="EMBL/GenBank/DDBJ databases">
        <title>Comparative genomics of three Colletotrichum scovillei strains and genetic complementation revealed genes involved fungal growth and virulence on chili pepper.</title>
        <authorList>
            <person name="Hsieh D.-K."/>
            <person name="Chuang S.-C."/>
            <person name="Chen C.-Y."/>
            <person name="Chao Y.-T."/>
            <person name="Lu M.-Y.J."/>
            <person name="Lee M.-H."/>
            <person name="Shih M.-C."/>
        </authorList>
    </citation>
    <scope>NUCLEOTIDE SEQUENCE</scope>
    <source>
        <strain evidence="6">Coll-153</strain>
    </source>
</reference>
<dbReference type="PANTHER" id="PTHR10543:SF89">
    <property type="entry name" value="CAROTENOID 9,10(9',10')-CLEAVAGE DIOXYGENASE 1"/>
    <property type="match status" value="1"/>
</dbReference>
<evidence type="ECO:0000313" key="6">
    <source>
        <dbReference type="EMBL" id="KAG7041260.1"/>
    </source>
</evidence>
<feature type="binding site" evidence="5">
    <location>
        <position position="181"/>
    </location>
    <ligand>
        <name>Fe cation</name>
        <dbReference type="ChEBI" id="CHEBI:24875"/>
        <note>catalytic</note>
    </ligand>
</feature>
<proteinExistence type="inferred from homology"/>
<feature type="binding site" evidence="5">
    <location>
        <position position="304"/>
    </location>
    <ligand>
        <name>Fe cation</name>
        <dbReference type="ChEBI" id="CHEBI:24875"/>
        <note>catalytic</note>
    </ligand>
</feature>
<keyword evidence="2 5" id="KW-0479">Metal-binding</keyword>
<evidence type="ECO:0000256" key="1">
    <source>
        <dbReference type="ARBA" id="ARBA00006787"/>
    </source>
</evidence>
<dbReference type="AlphaFoldDB" id="A0A9P7U6A4"/>
<evidence type="ECO:0000256" key="2">
    <source>
        <dbReference type="ARBA" id="ARBA00022723"/>
    </source>
</evidence>
<protein>
    <submittedName>
        <fullName evidence="6">Isoeugenol monooxygenase</fullName>
    </submittedName>
</protein>
<keyword evidence="7" id="KW-1185">Reference proteome</keyword>
<dbReference type="Proteomes" id="UP000699042">
    <property type="component" value="Unassembled WGS sequence"/>
</dbReference>
<evidence type="ECO:0000256" key="5">
    <source>
        <dbReference type="PIRSR" id="PIRSR604294-1"/>
    </source>
</evidence>
<evidence type="ECO:0000256" key="3">
    <source>
        <dbReference type="ARBA" id="ARBA00023002"/>
    </source>
</evidence>
<dbReference type="Pfam" id="PF03055">
    <property type="entry name" value="RPE65"/>
    <property type="match status" value="1"/>
</dbReference>
<keyword evidence="4 5" id="KW-0408">Iron</keyword>
<comment type="caution">
    <text evidence="6">The sequence shown here is derived from an EMBL/GenBank/DDBJ whole genome shotgun (WGS) entry which is preliminary data.</text>
</comment>
<dbReference type="EMBL" id="JAESDN010000016">
    <property type="protein sequence ID" value="KAG7041260.1"/>
    <property type="molecule type" value="Genomic_DNA"/>
</dbReference>
<accession>A0A9P7U6A4</accession>
<dbReference type="PANTHER" id="PTHR10543">
    <property type="entry name" value="BETA-CAROTENE DIOXYGENASE"/>
    <property type="match status" value="1"/>
</dbReference>
<keyword evidence="6" id="KW-0503">Monooxygenase</keyword>
<comment type="cofactor">
    <cofactor evidence="5">
        <name>Fe(2+)</name>
        <dbReference type="ChEBI" id="CHEBI:29033"/>
    </cofactor>
    <text evidence="5">Binds 1 Fe(2+) ion per subunit.</text>
</comment>
<evidence type="ECO:0000313" key="7">
    <source>
        <dbReference type="Proteomes" id="UP000699042"/>
    </source>
</evidence>
<dbReference type="GO" id="GO:0004497">
    <property type="term" value="F:monooxygenase activity"/>
    <property type="evidence" value="ECO:0007669"/>
    <property type="project" value="UniProtKB-KW"/>
</dbReference>
<dbReference type="InterPro" id="IPR004294">
    <property type="entry name" value="Carotenoid_Oase"/>
</dbReference>
<dbReference type="GO" id="GO:0016121">
    <property type="term" value="P:carotene catabolic process"/>
    <property type="evidence" value="ECO:0007669"/>
    <property type="project" value="TreeGrafter"/>
</dbReference>
<dbReference type="GO" id="GO:0010436">
    <property type="term" value="F:carotenoid dioxygenase activity"/>
    <property type="evidence" value="ECO:0007669"/>
    <property type="project" value="TreeGrafter"/>
</dbReference>
<feature type="binding site" evidence="5">
    <location>
        <position position="502"/>
    </location>
    <ligand>
        <name>Fe cation</name>
        <dbReference type="ChEBI" id="CHEBI:24875"/>
        <note>catalytic</note>
    </ligand>
</feature>
<name>A0A9P7U6A4_9PEZI</name>
<comment type="similarity">
    <text evidence="1">Belongs to the carotenoid oxygenase family.</text>
</comment>
<gene>
    <name evidence="6" type="ORF">JMJ77_008963</name>
</gene>
<dbReference type="GO" id="GO:0046872">
    <property type="term" value="F:metal ion binding"/>
    <property type="evidence" value="ECO:0007669"/>
    <property type="project" value="UniProtKB-KW"/>
</dbReference>
<sequence>METDHPRLNNVSERFGLKSIWSAHSEPSGHGIRGRIEGEVNDLPIYGRMPSQLNGTFYRILVDPFYPPPEGNPPIEGDGNVCAFRVQDGRVDLRMRYVSTERLRLERNANRRLFGLYRNPFSHHPCVRAAIDSTANTNLVFWAGKLLALKESALPYELDPSTLETIGYNPFQSPGLTFSAHPKFDPYTNELVVFGYEAKGFCTDDIVIYTLNKEGAVRDEQWIKSPWLAFIHDCAITANFIILVLWPYEANESQMRTGGHHWQYKRERPATFIVIPRRKHSRLPAGWSPGEHRIYRWEHAMLLHTAGAWEEWDENTNAARIFVESSRMMYNPFPMFDTETGGNQFGETKADYVRWTIDLSQSSQTRIDDPSVVVDLPGEMARIDERFQTQPYNNIFLPVILPKKASSVPPILPVGLNGYMLIDKSGINTGRGVLFDPGPNCTVEEPIFVPRSNDALEGDGWVLGMVHHQDVESSELIVLDTQNFAKPVAVVQLPFKSKGQVHGNWVQYDAGFQGSRMQMAPGQEAD</sequence>
<keyword evidence="3" id="KW-0560">Oxidoreductase</keyword>
<feature type="binding site" evidence="5">
    <location>
        <position position="232"/>
    </location>
    <ligand>
        <name>Fe cation</name>
        <dbReference type="ChEBI" id="CHEBI:24875"/>
        <note>catalytic</note>
    </ligand>
</feature>